<dbReference type="InterPro" id="IPR029510">
    <property type="entry name" value="Ald_DH_CS_GLU"/>
</dbReference>
<feature type="active site" evidence="3">
    <location>
        <position position="249"/>
    </location>
</feature>
<dbReference type="PROSITE" id="PS00687">
    <property type="entry name" value="ALDEHYDE_DEHYDR_GLU"/>
    <property type="match status" value="1"/>
</dbReference>
<organism evidence="6 7">
    <name type="scientific">Polaromonas aquatica</name>
    <dbReference type="NCBI Taxonomy" id="332657"/>
    <lineage>
        <taxon>Bacteria</taxon>
        <taxon>Pseudomonadati</taxon>
        <taxon>Pseudomonadota</taxon>
        <taxon>Betaproteobacteria</taxon>
        <taxon>Burkholderiales</taxon>
        <taxon>Comamonadaceae</taxon>
        <taxon>Polaromonas</taxon>
    </lineage>
</organism>
<dbReference type="RefSeq" id="WP_371436101.1">
    <property type="nucleotide sequence ID" value="NZ_JBHSRS010000015.1"/>
</dbReference>
<evidence type="ECO:0000256" key="2">
    <source>
        <dbReference type="ARBA" id="ARBA00023002"/>
    </source>
</evidence>
<name>A0ABW1TUK3_9BURK</name>
<sequence length="479" mass="50273">MTSSTTHYPSHYINGQWVKAQSAETLPVHDSSTEELMATVPAGTAAEAEAAVLAARAAFDGWSALPVETRAAYLDKVAAGVKARTDDLAMAITREVGMPLKMARAVQVGGPAWHWGNFAKVARNFEWEKKVGNSLVVREAIGVVGCITPWNFPLSQITLKIAPAMVAGCTVVLKPSEIAPVNAMILAEIIHEAGIPAGVFNLVNGMGPVVGEVLATHPEVDMVSFTGSTRAGKRVGELASQSIKRVALELGGKSASVVLDDANLEAAVKGTVSACMLNSGQTCSAHTRMLVPASRYDEVKALAQAAIAKFSVGPSLDEASKLGPLVSAAQRDRVLGFIKTGIDEGADVIAGGAEPPKFDKGYFVQPTILGIKSSDTLAQEEIFGPVLVVIPYKDEEEAVAIANSTIYGLGGAVWGGTDESAMKVARRMRTGQVDINGGPFNANAPFGGYKQSGNGRENGIYGFEEFLEFKALQFKPSAG</sequence>
<proteinExistence type="inferred from homology"/>
<dbReference type="Gene3D" id="3.40.605.10">
    <property type="entry name" value="Aldehyde Dehydrogenase, Chain A, domain 1"/>
    <property type="match status" value="1"/>
</dbReference>
<dbReference type="InterPro" id="IPR016162">
    <property type="entry name" value="Ald_DH_N"/>
</dbReference>
<protein>
    <submittedName>
        <fullName evidence="6">Aldehyde dehydrogenase family protein</fullName>
    </submittedName>
</protein>
<evidence type="ECO:0000256" key="1">
    <source>
        <dbReference type="ARBA" id="ARBA00009986"/>
    </source>
</evidence>
<dbReference type="InterPro" id="IPR016163">
    <property type="entry name" value="Ald_DH_C"/>
</dbReference>
<dbReference type="Proteomes" id="UP001596270">
    <property type="component" value="Unassembled WGS sequence"/>
</dbReference>
<gene>
    <name evidence="6" type="ORF">ACFQND_06850</name>
</gene>
<dbReference type="PANTHER" id="PTHR42804:SF1">
    <property type="entry name" value="ALDEHYDE DEHYDROGENASE-RELATED"/>
    <property type="match status" value="1"/>
</dbReference>
<keyword evidence="7" id="KW-1185">Reference proteome</keyword>
<evidence type="ECO:0000313" key="7">
    <source>
        <dbReference type="Proteomes" id="UP001596270"/>
    </source>
</evidence>
<dbReference type="PANTHER" id="PTHR42804">
    <property type="entry name" value="ALDEHYDE DEHYDROGENASE"/>
    <property type="match status" value="1"/>
</dbReference>
<dbReference type="InterPro" id="IPR016161">
    <property type="entry name" value="Ald_DH/histidinol_DH"/>
</dbReference>
<dbReference type="InterPro" id="IPR015590">
    <property type="entry name" value="Aldehyde_DH_dom"/>
</dbReference>
<evidence type="ECO:0000313" key="6">
    <source>
        <dbReference type="EMBL" id="MFC6280947.1"/>
    </source>
</evidence>
<comment type="caution">
    <text evidence="6">The sequence shown here is derived from an EMBL/GenBank/DDBJ whole genome shotgun (WGS) entry which is preliminary data.</text>
</comment>
<keyword evidence="2 4" id="KW-0560">Oxidoreductase</keyword>
<evidence type="ECO:0000259" key="5">
    <source>
        <dbReference type="Pfam" id="PF00171"/>
    </source>
</evidence>
<evidence type="ECO:0000256" key="4">
    <source>
        <dbReference type="RuleBase" id="RU003345"/>
    </source>
</evidence>
<reference evidence="7" key="1">
    <citation type="journal article" date="2019" name="Int. J. Syst. Evol. Microbiol.">
        <title>The Global Catalogue of Microorganisms (GCM) 10K type strain sequencing project: providing services to taxonomists for standard genome sequencing and annotation.</title>
        <authorList>
            <consortium name="The Broad Institute Genomics Platform"/>
            <consortium name="The Broad Institute Genome Sequencing Center for Infectious Disease"/>
            <person name="Wu L."/>
            <person name="Ma J."/>
        </authorList>
    </citation>
    <scope>NUCLEOTIDE SEQUENCE [LARGE SCALE GENOMIC DNA]</scope>
    <source>
        <strain evidence="7">CCUG 39402</strain>
    </source>
</reference>
<evidence type="ECO:0000256" key="3">
    <source>
        <dbReference type="PROSITE-ProRule" id="PRU10007"/>
    </source>
</evidence>
<dbReference type="SUPFAM" id="SSF53720">
    <property type="entry name" value="ALDH-like"/>
    <property type="match status" value="1"/>
</dbReference>
<dbReference type="EMBL" id="JBHSRS010000015">
    <property type="protein sequence ID" value="MFC6280947.1"/>
    <property type="molecule type" value="Genomic_DNA"/>
</dbReference>
<accession>A0ABW1TUK3</accession>
<dbReference type="CDD" id="cd07138">
    <property type="entry name" value="ALDH_CddD_SSP0762"/>
    <property type="match status" value="1"/>
</dbReference>
<feature type="domain" description="Aldehyde dehydrogenase" evidence="5">
    <location>
        <begin position="17"/>
        <end position="471"/>
    </location>
</feature>
<comment type="similarity">
    <text evidence="1 4">Belongs to the aldehyde dehydrogenase family.</text>
</comment>
<dbReference type="Gene3D" id="3.40.309.10">
    <property type="entry name" value="Aldehyde Dehydrogenase, Chain A, domain 2"/>
    <property type="match status" value="1"/>
</dbReference>
<dbReference type="Pfam" id="PF00171">
    <property type="entry name" value="Aldedh"/>
    <property type="match status" value="1"/>
</dbReference>